<evidence type="ECO:0000259" key="2">
    <source>
        <dbReference type="Pfam" id="PF18962"/>
    </source>
</evidence>
<dbReference type="Proteomes" id="UP000223913">
    <property type="component" value="Unassembled WGS sequence"/>
</dbReference>
<keyword evidence="1" id="KW-0732">Signal</keyword>
<evidence type="ECO:0000313" key="4">
    <source>
        <dbReference type="Proteomes" id="UP000223913"/>
    </source>
</evidence>
<dbReference type="EMBL" id="PDUD01000025">
    <property type="protein sequence ID" value="PHN04464.1"/>
    <property type="molecule type" value="Genomic_DNA"/>
</dbReference>
<dbReference type="NCBIfam" id="TIGR04183">
    <property type="entry name" value="Por_Secre_tail"/>
    <property type="match status" value="1"/>
</dbReference>
<reference evidence="3 4" key="1">
    <citation type="submission" date="2017-10" db="EMBL/GenBank/DDBJ databases">
        <title>The draft genome sequence of Lewinella nigricans NBRC 102662.</title>
        <authorList>
            <person name="Wang K."/>
        </authorList>
    </citation>
    <scope>NUCLEOTIDE SEQUENCE [LARGE SCALE GENOMIC DNA]</scope>
    <source>
        <strain evidence="3 4">NBRC 102662</strain>
    </source>
</reference>
<sequence>MRKITIAFSLWLSALGAVFAQSQFPLSDAIWEEETFSTAGQFVRYRLLCGDTTINEQNYAKIYDISFPFDGEGLPTDTVPPAFYAGGLRADGNEVFYVEPGGTEDLLLYDFSLEAEESIELPNTTLGNAGTYNVTNVDTIKVNGEDRRRIFLESVFGGTEDVWVEGVGSVVYGLLDRGLALVFDYGSSLNCLQLTAEGSIFRPDANGDCRMAVTGCGEIISSTIDRSIYAGQIQVYPNPSPGTVNIRLPRDGANWQIELWSLEGKFIEMNNSRDGSYDWSHLPRGTYLLQFIRDGRKVYSEKLIIGR</sequence>
<dbReference type="OrthoDB" id="1153025at2"/>
<dbReference type="AlphaFoldDB" id="A0A2D0N7G9"/>
<gene>
    <name evidence="3" type="ORF">CRP01_20870</name>
</gene>
<organism evidence="3 4">
    <name type="scientific">Flavilitoribacter nigricans (strain ATCC 23147 / DSM 23189 / NBRC 102662 / NCIMB 1420 / SS-2)</name>
    <name type="common">Lewinella nigricans</name>
    <dbReference type="NCBI Taxonomy" id="1122177"/>
    <lineage>
        <taxon>Bacteria</taxon>
        <taxon>Pseudomonadati</taxon>
        <taxon>Bacteroidota</taxon>
        <taxon>Saprospiria</taxon>
        <taxon>Saprospirales</taxon>
        <taxon>Lewinellaceae</taxon>
        <taxon>Flavilitoribacter</taxon>
    </lineage>
</organism>
<feature type="chain" id="PRO_5012497249" description="Secretion system C-terminal sorting domain-containing protein" evidence="1">
    <location>
        <begin position="21"/>
        <end position="307"/>
    </location>
</feature>
<dbReference type="Pfam" id="PF18962">
    <property type="entry name" value="Por_Secre_tail"/>
    <property type="match status" value="1"/>
</dbReference>
<evidence type="ECO:0000313" key="3">
    <source>
        <dbReference type="EMBL" id="PHN04464.1"/>
    </source>
</evidence>
<name>A0A2D0N7G9_FLAN2</name>
<accession>A0A2D0N7G9</accession>
<feature type="signal peptide" evidence="1">
    <location>
        <begin position="1"/>
        <end position="20"/>
    </location>
</feature>
<dbReference type="RefSeq" id="WP_099152037.1">
    <property type="nucleotide sequence ID" value="NZ_PDUD01000025.1"/>
</dbReference>
<feature type="domain" description="Secretion system C-terminal sorting" evidence="2">
    <location>
        <begin position="235"/>
        <end position="305"/>
    </location>
</feature>
<evidence type="ECO:0000256" key="1">
    <source>
        <dbReference type="SAM" id="SignalP"/>
    </source>
</evidence>
<comment type="caution">
    <text evidence="3">The sequence shown here is derived from an EMBL/GenBank/DDBJ whole genome shotgun (WGS) entry which is preliminary data.</text>
</comment>
<proteinExistence type="predicted"/>
<protein>
    <recommendedName>
        <fullName evidence="2">Secretion system C-terminal sorting domain-containing protein</fullName>
    </recommendedName>
</protein>
<dbReference type="InterPro" id="IPR026444">
    <property type="entry name" value="Secre_tail"/>
</dbReference>
<keyword evidence="4" id="KW-1185">Reference proteome</keyword>